<dbReference type="InterPro" id="IPR036709">
    <property type="entry name" value="Autotransporte_beta_dom_sf"/>
</dbReference>
<sequence>MKNHLANIEVSLRSIAKRYKTVKFSIGVAILFLMLGVGAFSEEIIETQANKIPTREEIASSRENLKNSVGSLQSKIDSAREENSKSLKGLKLELIQLMEQGDQIVKSPWASWQFGANYMYSKWNGTYKGIGDKSVKYAFEGMFVRGNWWENNVSPDSKVYNRLEVSSNSNSSLTNRRKNLDYGLVGTVPVVDKGVPFLIEPVININTPPLPNLNINPLAVNPTVKFNIPDVETVSFTPTKLPEIKPNVFNPPALDEVSVGFSQDSRGPGFYGEPNVIVNQSNASSNATGTTVTINDNGFKINGAFTWEGKVGNAQTATGTVDGSWNYTISNPNPANPSPVAGNTLVNPTAYYTAYSGSNVAHYRIPTGSPVAQVGVSPQAVFNVTQPQFGIGQLGSAPYLGPTKIDGNWTLKNVTETPFGRTEGKGSNPAGRVHGNTLRFISLNPTGIGGGSYYYPTEVEFNGTLNLYGRSLDDPIKSLVTPGNNPGYNHGRHGRPHMTVGAEIQTISGQTAIFNNKGTINLERETAKDSNKLASYVIGLTAMVEGYTDFAPSVRDVGGYSGKKWPYVTFRPWASEMKNSGTINVKGIDSIGIDFAEFRFNKTANYGGSSSLKQKSYDNKGSLNMYVKVGNVNVLSDDPNFGTTNPVQGSYGIRVPNVFAPGVSTGLDTTSRQADDDAIYYDETIIDGEGGKVTLTGSHNTGISISKLIRGSGKLPIANPYSETTQTNTVSGIPVQVGEGHISVYDYQTGKGADGNGLGAKATNRANLDSTGRDQNDPIGNIYNLNIVVGGKENVGFLRKADYMKGNYSATAKALAEKDFVIKDTHVKSINFTNTTDGGILFRTDRYGIDVAKNLTVNPGNAYIGDVNPSFPNDINKRTNKRFNIVMLANGAENHADTIVPKVRNSGKITVSAGKQNIIGLMAYRGAKAVSDGDLVITKSDNSIGMVLTGTNTSNKISSGTSSKKISVTGKNATGVYNNGSNYQMTAGSIAVNGEKAIAIYASKANGNQAITKLGAGTISANGKGSIGLYANGGSDIELNGTTISIGNEGLFFYGEAQGTDQAQLKLTGNATVNIANGGTAFYVKKSNSGTSPLAGIRHSASSGTLTVNLANGSTLMVAEGNGGTANPEKISTLGASGSSSVTGINIVGTAGQYVPYKASRVPLVIDRNSNLNSAADTYLNSEFSSSSITINRGITVSGSGALTSPTKLAKKAKVAIAQKNEKSPNRNDVILTNNGTINFTGSGMAGIVGEFSEINNNSVINVTGVGSTAIISANGSVAKNTGTIKIGNQGTGMAGINYLGAADSTDKTKTPAEKISTPIPSYGNQSIELVHNGSIVSTGKTKAIGVLATDLKTVTVKEKDPVTNKIVTVNHNITNANATKITLGSNSIIDLSSVANVPATEKAGGIGVYSKGLLRNTRMAKVTDNGSKIKLNTKGIGLYLDGTELSATGGSIEAINNTTAKGIYTDSNVNSAKNITLLGDKSVAIHNFGKNSQYGTNNINITNTGNIKLGNSSNRNDPSMGIYTKYASVNHQGTIEAGNRSLGIFSETPLSLTSSGSIKVGNEGLAIYKKQGTANISGAITTGNLGTVVYADNNATINNNSTNVKVGDNSFGFILLNNGANNYNSSASSKFTMGSKSVYLYKKGANGVVNTATTVNSNGISSTAFYAKDGAKITNTGTVNFGNSIGSVGGYASAGEVYNSGNITVGASDIENNYFAIGMAAQNGGKIYNNAGSTIRVTGNYGIGMFAEGAGSRAENHGTIDIVGSGELKGAYGMYLNNGAYGLNTGTIRTGRYGNDSQKSDSFGVAVLNGATLENRGTIDIDMRKSYGIYIKNGIIKNYGTINISGAGSVGIRNKNGKDEHGNPITTANLIAAGANATNGASPYNNESGLGTQPAVAGNTTISPSGVVTINGKVVPIHDLTPGPNPIVNKNYAFSNVGIYIDTLGRTNPINWIDGFNPSIDNDLIIGAEAAELSRSKAIKIGKNIMSPYLNQYQSLTAGSSVTLNAISGSLTWTAQPIEGATGLPEEVIMAKIPYTDFVTKQENAWNFADGLEQRYGVEDVGTREKEVFNKLNSIGKNERVLLTQAYDEMMGHQYANTQQRVYTTGSILNTEFDYLRNEWRTASKDSNKIKTFGNKGEYKTDTAGVIDYKYNAYGVAYVHEDEDIKLGKGIGWYTGIVENTFKFKDIGNSKEKQLQAKVGLLKSVPFDDNNSLNWTISGDIFAGYNKMHRKFLVVNEIFNARSRYYTYGIGLKNELAKEFRLSESFVLRPYGALRLEYGKISKIREKSGEIKLEVKNTDYVSIKPELGVQLGFKHFFGNKLFTTTLGVAYENELGRIANAKNKGRVADTTADWFNIRGDKEDRKGNVKTDLTFGLDNTRIGVTANVGYDTKGENLRGGVGLRVIF</sequence>
<organism evidence="3">
    <name type="scientific">Fusobacterium hwasookii ChDC F174</name>
    <dbReference type="NCBI Taxonomy" id="1307442"/>
    <lineage>
        <taxon>Bacteria</taxon>
        <taxon>Fusobacteriati</taxon>
        <taxon>Fusobacteriota</taxon>
        <taxon>Fusobacteriia</taxon>
        <taxon>Fusobacteriales</taxon>
        <taxon>Fusobacteriaceae</taxon>
        <taxon>Fusobacterium</taxon>
    </lineage>
</organism>
<feature type="transmembrane region" description="Helical" evidence="1">
    <location>
        <begin position="21"/>
        <end position="41"/>
    </location>
</feature>
<dbReference type="PROSITE" id="PS51208">
    <property type="entry name" value="AUTOTRANSPORTER"/>
    <property type="match status" value="1"/>
</dbReference>
<dbReference type="EMBL" id="CP013331">
    <property type="protein sequence ID" value="ALQ39911.1"/>
    <property type="molecule type" value="Genomic_DNA"/>
</dbReference>
<evidence type="ECO:0000256" key="1">
    <source>
        <dbReference type="SAM" id="Phobius"/>
    </source>
</evidence>
<dbReference type="SMART" id="SM00869">
    <property type="entry name" value="Autotransporter"/>
    <property type="match status" value="1"/>
</dbReference>
<dbReference type="KEGG" id="fhw:RN87_05090"/>
<evidence type="ECO:0000313" key="4">
    <source>
        <dbReference type="Proteomes" id="UP000063275"/>
    </source>
</evidence>
<dbReference type="NCBIfam" id="NF033175">
    <property type="entry name" value="fuso_auto_Nterm"/>
    <property type="match status" value="1"/>
</dbReference>
<keyword evidence="1" id="KW-0812">Transmembrane</keyword>
<dbReference type="Pfam" id="PF03797">
    <property type="entry name" value="Autotransporter"/>
    <property type="match status" value="1"/>
</dbReference>
<dbReference type="InterPro" id="IPR053787">
    <property type="entry name" value="Autotransptr-assoc_N"/>
</dbReference>
<keyword evidence="1" id="KW-1133">Transmembrane helix</keyword>
<keyword evidence="1" id="KW-0472">Membrane</keyword>
<name>A0A0S2ZM67_9FUSO</name>
<evidence type="ECO:0000313" key="3">
    <source>
        <dbReference type="EMBL" id="ALQ39911.1"/>
    </source>
</evidence>
<protein>
    <recommendedName>
        <fullName evidence="2">Autotransporter domain-containing protein</fullName>
    </recommendedName>
</protein>
<dbReference type="InterPro" id="IPR005546">
    <property type="entry name" value="Autotransporte_beta"/>
</dbReference>
<evidence type="ECO:0000259" key="2">
    <source>
        <dbReference type="PROSITE" id="PS51208"/>
    </source>
</evidence>
<dbReference type="SUPFAM" id="SSF103515">
    <property type="entry name" value="Autotransporter"/>
    <property type="match status" value="1"/>
</dbReference>
<dbReference type="OrthoDB" id="78031at2"/>
<gene>
    <name evidence="3" type="ORF">RN87_05090</name>
</gene>
<dbReference type="Proteomes" id="UP000063275">
    <property type="component" value="Chromosome"/>
</dbReference>
<proteinExistence type="predicted"/>
<dbReference type="RefSeq" id="WP_060568844.1">
    <property type="nucleotide sequence ID" value="NZ_CP013331.1"/>
</dbReference>
<reference evidence="3 4" key="1">
    <citation type="submission" date="2015-11" db="EMBL/GenBank/DDBJ databases">
        <authorList>
            <person name="Zhang Y."/>
            <person name="Guo Z."/>
        </authorList>
    </citation>
    <scope>NUCLEOTIDE SEQUENCE [LARGE SCALE GENOMIC DNA]</scope>
    <source>
        <strain evidence="3 4">ChDC F174</strain>
    </source>
</reference>
<accession>A0A0S2ZM67</accession>
<feature type="domain" description="Autotransporter" evidence="2">
    <location>
        <begin position="2113"/>
        <end position="2406"/>
    </location>
</feature>